<sequence>MTGPRAGSAQAAGAPAQASCAGKAVRLTAGDVASGKLLEGISTVILDCDGVLWRGADLLPRTVEALQRFRAQGKRLLFLTNNASKSRVQYAQKFLSLGIEVAPEEIVPASYTAAAYLAGVLAGSSSTSGSLESSSTESSSSMHASSSGSSLEGSMDGQPGGRRVFMLGTSGLGDELATAGLDYVTWEGLVSSDSGGSSSDGGGGGGGGSSGAAAMHEQWSSATFGELQLDASIGAVLVGWDPAFSYAKLCYASALLRELPGVHFVQTNPDDADRMGDSGRMMPGTGCLVAAVEAASGRRAFNVGKGGAWLLPWLCQNQRLQPSECAIVGDRLDTDILLGLQGRLGLTVLPLTGVTTEEDLAAAHPSELPHYVVPNLAALAGLPTDDSSSAMQHHTASDSYQDTPVYFQIVVLERQIFAWVGVAPPRLANLQLAMPTRLDPLPSATSLLGSADDELASMSQRLSKRTGRSVALSVNLPANQPLMRAFAEKRLLQELRQLQLVQQAGELSLS</sequence>
<dbReference type="Gene3D" id="3.40.50.1000">
    <property type="entry name" value="HAD superfamily/HAD-like"/>
    <property type="match status" value="2"/>
</dbReference>
<dbReference type="GO" id="GO:0016791">
    <property type="term" value="F:phosphatase activity"/>
    <property type="evidence" value="ECO:0007669"/>
    <property type="project" value="TreeGrafter"/>
</dbReference>
<gene>
    <name evidence="2" type="ORF">C2E20_4468</name>
</gene>
<protein>
    <submittedName>
        <fullName evidence="2">Phosphoglycolate phosphatase</fullName>
    </submittedName>
</protein>
<dbReference type="STRING" id="554055.A0A2P6VDX2"/>
<dbReference type="InterPro" id="IPR023214">
    <property type="entry name" value="HAD_sf"/>
</dbReference>
<dbReference type="GO" id="GO:0005737">
    <property type="term" value="C:cytoplasm"/>
    <property type="evidence" value="ECO:0007669"/>
    <property type="project" value="TreeGrafter"/>
</dbReference>
<dbReference type="InterPro" id="IPR006357">
    <property type="entry name" value="HAD-SF_hydro_IIA"/>
</dbReference>
<evidence type="ECO:0000313" key="2">
    <source>
        <dbReference type="EMBL" id="PSC72300.1"/>
    </source>
</evidence>
<dbReference type="EMBL" id="LHPF02000011">
    <property type="protein sequence ID" value="PSC72300.1"/>
    <property type="molecule type" value="Genomic_DNA"/>
</dbReference>
<dbReference type="AlphaFoldDB" id="A0A2P6VDX2"/>
<evidence type="ECO:0000256" key="1">
    <source>
        <dbReference type="SAM" id="MobiDB-lite"/>
    </source>
</evidence>
<name>A0A2P6VDX2_9CHLO</name>
<feature type="region of interest" description="Disordered" evidence="1">
    <location>
        <begin position="194"/>
        <end position="213"/>
    </location>
</feature>
<dbReference type="InterPro" id="IPR036412">
    <property type="entry name" value="HAD-like_sf"/>
</dbReference>
<dbReference type="Proteomes" id="UP000239649">
    <property type="component" value="Unassembled WGS sequence"/>
</dbReference>
<feature type="region of interest" description="Disordered" evidence="1">
    <location>
        <begin position="128"/>
        <end position="158"/>
    </location>
</feature>
<dbReference type="InterPro" id="IPR032157">
    <property type="entry name" value="PAC4"/>
</dbReference>
<dbReference type="Pfam" id="PF16093">
    <property type="entry name" value="PAC4"/>
    <property type="match status" value="1"/>
</dbReference>
<proteinExistence type="predicted"/>
<organism evidence="2 3">
    <name type="scientific">Micractinium conductrix</name>
    <dbReference type="NCBI Taxonomy" id="554055"/>
    <lineage>
        <taxon>Eukaryota</taxon>
        <taxon>Viridiplantae</taxon>
        <taxon>Chlorophyta</taxon>
        <taxon>core chlorophytes</taxon>
        <taxon>Trebouxiophyceae</taxon>
        <taxon>Chlorellales</taxon>
        <taxon>Chlorellaceae</taxon>
        <taxon>Chlorella clade</taxon>
        <taxon>Micractinium</taxon>
    </lineage>
</organism>
<reference evidence="2 3" key="1">
    <citation type="journal article" date="2018" name="Plant J.">
        <title>Genome sequences of Chlorella sorokiniana UTEX 1602 and Micractinium conductrix SAG 241.80: implications to maltose excretion by a green alga.</title>
        <authorList>
            <person name="Arriola M.B."/>
            <person name="Velmurugan N."/>
            <person name="Zhang Y."/>
            <person name="Plunkett M.H."/>
            <person name="Hondzo H."/>
            <person name="Barney B.M."/>
        </authorList>
    </citation>
    <scope>NUCLEOTIDE SEQUENCE [LARGE SCALE GENOMIC DNA]</scope>
    <source>
        <strain evidence="2 3">SAG 241.80</strain>
    </source>
</reference>
<feature type="compositionally biased region" description="Low complexity" evidence="1">
    <location>
        <begin position="128"/>
        <end position="155"/>
    </location>
</feature>
<evidence type="ECO:0000313" key="3">
    <source>
        <dbReference type="Proteomes" id="UP000239649"/>
    </source>
</evidence>
<dbReference type="Pfam" id="PF13242">
    <property type="entry name" value="Hydrolase_like"/>
    <property type="match status" value="1"/>
</dbReference>
<dbReference type="PANTHER" id="PTHR19288:SF93">
    <property type="entry name" value="FI11325P-RELATED"/>
    <property type="match status" value="1"/>
</dbReference>
<accession>A0A2P6VDX2</accession>
<comment type="caution">
    <text evidence="2">The sequence shown here is derived from an EMBL/GenBank/DDBJ whole genome shotgun (WGS) entry which is preliminary data.</text>
</comment>
<dbReference type="OrthoDB" id="413953at2759"/>
<keyword evidence="3" id="KW-1185">Reference proteome</keyword>
<dbReference type="PANTHER" id="PTHR19288">
    <property type="entry name" value="4-NITROPHENYLPHOSPHATASE-RELATED"/>
    <property type="match status" value="1"/>
</dbReference>
<dbReference type="GO" id="GO:0043248">
    <property type="term" value="P:proteasome assembly"/>
    <property type="evidence" value="ECO:0007669"/>
    <property type="project" value="InterPro"/>
</dbReference>
<feature type="compositionally biased region" description="Gly residues" evidence="1">
    <location>
        <begin position="198"/>
        <end position="210"/>
    </location>
</feature>
<dbReference type="Pfam" id="PF13344">
    <property type="entry name" value="Hydrolase_6"/>
    <property type="match status" value="1"/>
</dbReference>
<dbReference type="SUPFAM" id="SSF56784">
    <property type="entry name" value="HAD-like"/>
    <property type="match status" value="1"/>
</dbReference>